<dbReference type="CDD" id="cd24032">
    <property type="entry name" value="ASKHA_NBD_TsaB"/>
    <property type="match status" value="1"/>
</dbReference>
<dbReference type="Gene3D" id="3.30.420.40">
    <property type="match status" value="2"/>
</dbReference>
<proteinExistence type="predicted"/>
<dbReference type="AlphaFoldDB" id="A0A934HYT0"/>
<gene>
    <name evidence="2" type="primary">tsaB</name>
    <name evidence="2" type="ORF">JDV75_06670</name>
</gene>
<reference evidence="2" key="1">
    <citation type="submission" date="2020-12" db="EMBL/GenBank/DDBJ databases">
        <title>Genome public.</title>
        <authorList>
            <person name="Sun Q."/>
        </authorList>
    </citation>
    <scope>NUCLEOTIDE SEQUENCE</scope>
    <source>
        <strain evidence="2">CCM 8863</strain>
    </source>
</reference>
<name>A0A934HYT0_9CORY</name>
<sequence length="245" mass="25578">MHILVIDTSTPTIVTGIVAAFGVPVDGSTTRPVFRSVAERILPDCRQHGERLTPSILECLDEAGLKPADLDAVVVGSGPGPFTGLRVGMATATAFGEALGIPVHGVCSLDSIAIQLAEKNPGQSRLLVATDARRREVYWGSYERTDTGGVPVRVGGPAVNKPADVAELVGVVGALSVPDSLAEKLRVDTLAEVQALNLSPSPVSLVRAADLDCEPVPIVPLYLRRPDAVPPKPKPISPAVPDVEL</sequence>
<dbReference type="InterPro" id="IPR022496">
    <property type="entry name" value="T6A_TsaB"/>
</dbReference>
<dbReference type="Proteomes" id="UP000645966">
    <property type="component" value="Unassembled WGS sequence"/>
</dbReference>
<accession>A0A934HYT0</accession>
<dbReference type="PANTHER" id="PTHR11735">
    <property type="entry name" value="TRNA N6-ADENOSINE THREONYLCARBAMOYLTRANSFERASE"/>
    <property type="match status" value="1"/>
</dbReference>
<evidence type="ECO:0000313" key="3">
    <source>
        <dbReference type="Proteomes" id="UP000645966"/>
    </source>
</evidence>
<dbReference type="Pfam" id="PF00814">
    <property type="entry name" value="TsaD"/>
    <property type="match status" value="1"/>
</dbReference>
<dbReference type="NCBIfam" id="TIGR03725">
    <property type="entry name" value="T6A_YeaZ"/>
    <property type="match status" value="1"/>
</dbReference>
<dbReference type="InterPro" id="IPR000905">
    <property type="entry name" value="Gcp-like_dom"/>
</dbReference>
<keyword evidence="3" id="KW-1185">Reference proteome</keyword>
<dbReference type="SUPFAM" id="SSF53067">
    <property type="entry name" value="Actin-like ATPase domain"/>
    <property type="match status" value="2"/>
</dbReference>
<dbReference type="InterPro" id="IPR043129">
    <property type="entry name" value="ATPase_NBD"/>
</dbReference>
<dbReference type="GO" id="GO:0002949">
    <property type="term" value="P:tRNA threonylcarbamoyladenosine modification"/>
    <property type="evidence" value="ECO:0007669"/>
    <property type="project" value="InterPro"/>
</dbReference>
<feature type="domain" description="Gcp-like" evidence="1">
    <location>
        <begin position="46"/>
        <end position="170"/>
    </location>
</feature>
<dbReference type="EMBL" id="JAEIOS010000012">
    <property type="protein sequence ID" value="MBI8989443.1"/>
    <property type="molecule type" value="Genomic_DNA"/>
</dbReference>
<dbReference type="PANTHER" id="PTHR11735:SF11">
    <property type="entry name" value="TRNA THREONYLCARBAMOYLADENOSINE BIOSYNTHESIS PROTEIN TSAB"/>
    <property type="match status" value="1"/>
</dbReference>
<dbReference type="GO" id="GO:0005829">
    <property type="term" value="C:cytosol"/>
    <property type="evidence" value="ECO:0007669"/>
    <property type="project" value="TreeGrafter"/>
</dbReference>
<protein>
    <submittedName>
        <fullName evidence="2">tRNA (Adenosine(37)-N6)-threonylcarbamoyltransferase complex dimerization subunit type 1 TsaB</fullName>
    </submittedName>
</protein>
<dbReference type="RefSeq" id="WP_198738491.1">
    <property type="nucleotide sequence ID" value="NZ_JAEIOS010000012.1"/>
</dbReference>
<evidence type="ECO:0000313" key="2">
    <source>
        <dbReference type="EMBL" id="MBI8989443.1"/>
    </source>
</evidence>
<comment type="caution">
    <text evidence="2">The sequence shown here is derived from an EMBL/GenBank/DDBJ whole genome shotgun (WGS) entry which is preliminary data.</text>
</comment>
<organism evidence="2 3">
    <name type="scientific">Corynebacterium meridianum</name>
    <dbReference type="NCBI Taxonomy" id="2765363"/>
    <lineage>
        <taxon>Bacteria</taxon>
        <taxon>Bacillati</taxon>
        <taxon>Actinomycetota</taxon>
        <taxon>Actinomycetes</taxon>
        <taxon>Mycobacteriales</taxon>
        <taxon>Corynebacteriaceae</taxon>
        <taxon>Corynebacterium</taxon>
    </lineage>
</organism>
<evidence type="ECO:0000259" key="1">
    <source>
        <dbReference type="Pfam" id="PF00814"/>
    </source>
</evidence>